<dbReference type="InterPro" id="IPR006680">
    <property type="entry name" value="Amidohydro-rel"/>
</dbReference>
<dbReference type="EC" id="3.5.4.28" evidence="4"/>
<proteinExistence type="inferred from homology"/>
<comment type="similarity">
    <text evidence="4">Belongs to the metallo-dependent hydrolases superfamily. MTA/SAH deaminase family.</text>
</comment>
<feature type="binding site" evidence="4">
    <location>
        <position position="77"/>
    </location>
    <ligand>
        <name>Zn(2+)</name>
        <dbReference type="ChEBI" id="CHEBI:29105"/>
    </ligand>
</feature>
<evidence type="ECO:0000313" key="7">
    <source>
        <dbReference type="Proteomes" id="UP000199611"/>
    </source>
</evidence>
<dbReference type="GO" id="GO:0090614">
    <property type="term" value="F:5'-methylthioadenosine deaminase activity"/>
    <property type="evidence" value="ECO:0007669"/>
    <property type="project" value="UniProtKB-UniRule"/>
</dbReference>
<comment type="catalytic activity">
    <reaction evidence="4">
        <text>S-methyl-5'-thioadenosine + H2O + H(+) = S-methyl-5'-thioinosine + NH4(+)</text>
        <dbReference type="Rhea" id="RHEA:25025"/>
        <dbReference type="ChEBI" id="CHEBI:15377"/>
        <dbReference type="ChEBI" id="CHEBI:15378"/>
        <dbReference type="ChEBI" id="CHEBI:17509"/>
        <dbReference type="ChEBI" id="CHEBI:28938"/>
        <dbReference type="ChEBI" id="CHEBI:48595"/>
        <dbReference type="EC" id="3.5.4.31"/>
    </reaction>
</comment>
<dbReference type="InterPro" id="IPR050287">
    <property type="entry name" value="MTA/SAH_deaminase"/>
</dbReference>
<reference evidence="6 7" key="1">
    <citation type="submission" date="2016-10" db="EMBL/GenBank/DDBJ databases">
        <authorList>
            <person name="de Groot N.N."/>
        </authorList>
    </citation>
    <scope>NUCLEOTIDE SEQUENCE [LARGE SCALE GENOMIC DNA]</scope>
    <source>
        <strain evidence="6 7">DSM 9990</strain>
    </source>
</reference>
<evidence type="ECO:0000256" key="3">
    <source>
        <dbReference type="ARBA" id="ARBA00022833"/>
    </source>
</evidence>
<dbReference type="InterPro" id="IPR023512">
    <property type="entry name" value="Deaminase_MtaD/DadD"/>
</dbReference>
<feature type="binding site" evidence="4">
    <location>
        <position position="228"/>
    </location>
    <ligand>
        <name>substrate</name>
    </ligand>
</feature>
<dbReference type="InterPro" id="IPR011059">
    <property type="entry name" value="Metal-dep_hydrolase_composite"/>
</dbReference>
<dbReference type="STRING" id="39841.SAMN05660836_00048"/>
<dbReference type="SUPFAM" id="SSF51338">
    <property type="entry name" value="Composite domain of metallo-dependent hydrolases"/>
    <property type="match status" value="1"/>
</dbReference>
<evidence type="ECO:0000313" key="6">
    <source>
        <dbReference type="EMBL" id="SFM39663.1"/>
    </source>
</evidence>
<dbReference type="GO" id="GO:0050270">
    <property type="term" value="F:S-adenosylhomocysteine deaminase activity"/>
    <property type="evidence" value="ECO:0007669"/>
    <property type="project" value="UniProtKB-UniRule"/>
</dbReference>
<comment type="function">
    <text evidence="4">Catalyzes the deamination of 5-methylthioadenosine and S-adenosyl-L-homocysteine into 5-methylthioinosine and S-inosyl-L-homocysteine, respectively. Is also able to deaminate adenosine.</text>
</comment>
<comment type="catalytic activity">
    <reaction evidence="4">
        <text>S-adenosyl-L-homocysteine + H2O + H(+) = S-inosyl-L-homocysteine + NH4(+)</text>
        <dbReference type="Rhea" id="RHEA:20716"/>
        <dbReference type="ChEBI" id="CHEBI:15377"/>
        <dbReference type="ChEBI" id="CHEBI:15378"/>
        <dbReference type="ChEBI" id="CHEBI:28938"/>
        <dbReference type="ChEBI" id="CHEBI:57856"/>
        <dbReference type="ChEBI" id="CHEBI:57985"/>
        <dbReference type="EC" id="3.5.4.28"/>
    </reaction>
</comment>
<dbReference type="PANTHER" id="PTHR43794:SF11">
    <property type="entry name" value="AMIDOHYDROLASE-RELATED DOMAIN-CONTAINING PROTEIN"/>
    <property type="match status" value="1"/>
</dbReference>
<feature type="binding site" evidence="4">
    <location>
        <position position="104"/>
    </location>
    <ligand>
        <name>substrate</name>
    </ligand>
</feature>
<accession>A0A1I4QJ56</accession>
<feature type="binding site" evidence="4">
    <location>
        <position position="313"/>
    </location>
    <ligand>
        <name>substrate</name>
    </ligand>
</feature>
<dbReference type="GO" id="GO:0046872">
    <property type="term" value="F:metal ion binding"/>
    <property type="evidence" value="ECO:0007669"/>
    <property type="project" value="UniProtKB-KW"/>
</dbReference>
<evidence type="ECO:0000256" key="2">
    <source>
        <dbReference type="ARBA" id="ARBA00022801"/>
    </source>
</evidence>
<dbReference type="Gene3D" id="3.20.20.140">
    <property type="entry name" value="Metal-dependent hydrolases"/>
    <property type="match status" value="1"/>
</dbReference>
<dbReference type="AlphaFoldDB" id="A0A1I4QJ56"/>
<dbReference type="SUPFAM" id="SSF51556">
    <property type="entry name" value="Metallo-dependent hydrolases"/>
    <property type="match status" value="1"/>
</dbReference>
<dbReference type="Pfam" id="PF01979">
    <property type="entry name" value="Amidohydro_1"/>
    <property type="match status" value="1"/>
</dbReference>
<dbReference type="Proteomes" id="UP000199611">
    <property type="component" value="Unassembled WGS sequence"/>
</dbReference>
<comment type="cofactor">
    <cofactor evidence="4">
        <name>Zn(2+)</name>
        <dbReference type="ChEBI" id="CHEBI:29105"/>
    </cofactor>
    <text evidence="4">Binds 1 zinc ion per subunit.</text>
</comment>
<keyword evidence="3 4" id="KW-0862">Zinc</keyword>
<feature type="domain" description="Amidohydrolase-related" evidence="5">
    <location>
        <begin position="66"/>
        <end position="417"/>
    </location>
</feature>
<dbReference type="HAMAP" id="MF_01281">
    <property type="entry name" value="MTA_SAH_deamin"/>
    <property type="match status" value="1"/>
</dbReference>
<keyword evidence="1 4" id="KW-0479">Metal-binding</keyword>
<dbReference type="OrthoDB" id="9807210at2"/>
<evidence type="ECO:0000256" key="4">
    <source>
        <dbReference type="HAMAP-Rule" id="MF_01281"/>
    </source>
</evidence>
<feature type="binding site" evidence="4">
    <location>
        <position position="313"/>
    </location>
    <ligand>
        <name>Zn(2+)</name>
        <dbReference type="ChEBI" id="CHEBI:29105"/>
    </ligand>
</feature>
<dbReference type="EC" id="3.5.4.31" evidence="4"/>
<evidence type="ECO:0000259" key="5">
    <source>
        <dbReference type="Pfam" id="PF01979"/>
    </source>
</evidence>
<feature type="binding site" evidence="4">
    <location>
        <position position="75"/>
    </location>
    <ligand>
        <name>Zn(2+)</name>
        <dbReference type="ChEBI" id="CHEBI:29105"/>
    </ligand>
</feature>
<dbReference type="FunFam" id="3.20.20.140:FF:000014">
    <property type="entry name" value="5-methylthioadenosine/S-adenosylhomocysteine deaminase"/>
    <property type="match status" value="1"/>
</dbReference>
<dbReference type="EMBL" id="FOUU01000001">
    <property type="protein sequence ID" value="SFM39663.1"/>
    <property type="molecule type" value="Genomic_DNA"/>
</dbReference>
<sequence>MAEDRSIAVDLLLTNADFVVTCDKAHRVIKNGAVAVKAGKISAVGPSHEIIAQYRSEVQLDMSGHILMPGLVNCHVHAPMTLFRGLGDDLPLEKWLFNLIFPAESRWMRSSENVYLGALLACSEMLLGGTTTFCDGYFFEEQVALAAEAAGIRAVVAQGILDFPTPDCPNPERRFKRAEEFLSGVNQTDMIFPALFCHAPYTCSPETIGTIHSLCRHHNIPFLMHLSETSEEVNSVKAKYGVTPGRLLQSLGVIDRHCIFIHGVWLDDDELKTIKDRGSRLVHCPESNLKLASGIANVPKWLDLEIPFGIGTDGAASNNNLDMFGEMRTAAQLHKGIFLDPTLCNAAEILHSATLKGAEVLGLEPLIGSIEPGKYADIIALSLKSPHLTPLYDPLSHIVYAAKASDVRHVWVGGKQVVYGGTLLSVDVQDIIDSVEKLSREILKK</sequence>
<comment type="caution">
    <text evidence="4">Lacks conserved residue(s) required for the propagation of feature annotation.</text>
</comment>
<name>A0A1I4QJ56_9BACT</name>
<feature type="binding site" evidence="4">
    <location>
        <position position="225"/>
    </location>
    <ligand>
        <name>Zn(2+)</name>
        <dbReference type="ChEBI" id="CHEBI:29105"/>
    </ligand>
</feature>
<dbReference type="RefSeq" id="WP_093392502.1">
    <property type="nucleotide sequence ID" value="NZ_FOUU01000001.1"/>
</dbReference>
<keyword evidence="7" id="KW-1185">Reference proteome</keyword>
<protein>
    <recommendedName>
        <fullName evidence="4">5-methylthioadenosine/S-adenosylhomocysteine deaminase</fullName>
        <shortName evidence="4">MTA/SAH deaminase</shortName>
        <ecNumber evidence="4">3.5.4.28</ecNumber>
        <ecNumber evidence="4">3.5.4.31</ecNumber>
    </recommendedName>
</protein>
<keyword evidence="2 4" id="KW-0378">Hydrolase</keyword>
<dbReference type="Gene3D" id="2.30.40.10">
    <property type="entry name" value="Urease, subunit C, domain 1"/>
    <property type="match status" value="1"/>
</dbReference>
<gene>
    <name evidence="4" type="primary">mtaD</name>
    <name evidence="6" type="ORF">SAMN05660836_00048</name>
</gene>
<dbReference type="CDD" id="cd01298">
    <property type="entry name" value="ATZ_TRZ_like"/>
    <property type="match status" value="1"/>
</dbReference>
<feature type="binding site" evidence="4">
    <location>
        <position position="198"/>
    </location>
    <ligand>
        <name>substrate</name>
    </ligand>
</feature>
<evidence type="ECO:0000256" key="1">
    <source>
        <dbReference type="ARBA" id="ARBA00022723"/>
    </source>
</evidence>
<dbReference type="InterPro" id="IPR032466">
    <property type="entry name" value="Metal_Hydrolase"/>
</dbReference>
<dbReference type="PANTHER" id="PTHR43794">
    <property type="entry name" value="AMINOHYDROLASE SSNA-RELATED"/>
    <property type="match status" value="1"/>
</dbReference>
<organism evidence="6 7">
    <name type="scientific">Thermodesulforhabdus norvegica</name>
    <dbReference type="NCBI Taxonomy" id="39841"/>
    <lineage>
        <taxon>Bacteria</taxon>
        <taxon>Pseudomonadati</taxon>
        <taxon>Thermodesulfobacteriota</taxon>
        <taxon>Syntrophobacteria</taxon>
        <taxon>Syntrophobacterales</taxon>
        <taxon>Thermodesulforhabdaceae</taxon>
        <taxon>Thermodesulforhabdus</taxon>
    </lineage>
</organism>